<comment type="subcellular location">
    <subcellularLocation>
        <location evidence="1 9">Cell membrane</location>
        <topology evidence="1 9">Single-pass membrane protein</topology>
    </subcellularLocation>
</comment>
<accession>A0A372ZJN2</accession>
<dbReference type="PANTHER" id="PTHR42982:SF8">
    <property type="entry name" value="SEC-INDEPENDENT PROTEIN TRANSLOCASE PROTEIN TATA"/>
    <property type="match status" value="1"/>
</dbReference>
<dbReference type="EMBL" id="QVIG01000003">
    <property type="protein sequence ID" value="RGD55465.1"/>
    <property type="molecule type" value="Genomic_DNA"/>
</dbReference>
<sequence length="106" mass="10311">MLRNGLEPWHVLVTVAVLVLLFGSKKLPEMARGLGKSMRILKSETAALREDGAPGGAVAEPPAGATAGSPGGATAGSPGGATPGSPGGAVTEPPAAPQAGPVKRPL</sequence>
<keyword evidence="8 9" id="KW-0472">Membrane</keyword>
<comment type="function">
    <text evidence="9">Part of the twin-arginine translocation (Tat) system that transports large folded proteins containing a characteristic twin-arginine motif in their signal peptide across membranes. TatA could form the protein-conducting channel of the Tat system.</text>
</comment>
<feature type="compositionally biased region" description="Low complexity" evidence="10">
    <location>
        <begin position="56"/>
        <end position="68"/>
    </location>
</feature>
<dbReference type="RefSeq" id="WP_117492838.1">
    <property type="nucleotide sequence ID" value="NZ_QVIG01000003.1"/>
</dbReference>
<evidence type="ECO:0000256" key="7">
    <source>
        <dbReference type="ARBA" id="ARBA00023010"/>
    </source>
</evidence>
<evidence type="ECO:0000256" key="8">
    <source>
        <dbReference type="ARBA" id="ARBA00023136"/>
    </source>
</evidence>
<dbReference type="GO" id="GO:0043953">
    <property type="term" value="P:protein transport by the Tat complex"/>
    <property type="evidence" value="ECO:0007669"/>
    <property type="project" value="UniProtKB-UniRule"/>
</dbReference>
<dbReference type="InterPro" id="IPR006312">
    <property type="entry name" value="TatA/E"/>
</dbReference>
<keyword evidence="6 9" id="KW-1133">Transmembrane helix</keyword>
<dbReference type="InterPro" id="IPR003369">
    <property type="entry name" value="TatA/B/E"/>
</dbReference>
<keyword evidence="3 9" id="KW-1003">Cell membrane</keyword>
<gene>
    <name evidence="9 11" type="primary">tatA</name>
    <name evidence="11" type="ORF">DR950_39545</name>
</gene>
<evidence type="ECO:0000256" key="9">
    <source>
        <dbReference type="HAMAP-Rule" id="MF_00236"/>
    </source>
</evidence>
<feature type="region of interest" description="Disordered" evidence="10">
    <location>
        <begin position="45"/>
        <end position="106"/>
    </location>
</feature>
<feature type="compositionally biased region" description="Gly residues" evidence="10">
    <location>
        <begin position="69"/>
        <end position="87"/>
    </location>
</feature>
<protein>
    <recommendedName>
        <fullName evidence="9">Sec-independent protein translocase protein TatA</fullName>
    </recommendedName>
</protein>
<dbReference type="Gene3D" id="1.20.5.3310">
    <property type="match status" value="1"/>
</dbReference>
<dbReference type="NCBIfam" id="NF001854">
    <property type="entry name" value="PRK00575.1"/>
    <property type="match status" value="1"/>
</dbReference>
<keyword evidence="12" id="KW-1185">Reference proteome</keyword>
<keyword evidence="5 9" id="KW-0653">Protein transport</keyword>
<dbReference type="Proteomes" id="UP000263377">
    <property type="component" value="Unassembled WGS sequence"/>
</dbReference>
<dbReference type="PANTHER" id="PTHR42982">
    <property type="entry name" value="SEC-INDEPENDENT PROTEIN TRANSLOCASE PROTEIN TATA"/>
    <property type="match status" value="1"/>
</dbReference>
<comment type="subunit">
    <text evidence="9">The Tat system comprises two distinct complexes: a TatABC complex, containing multiple copies of TatA, TatB and TatC subunits, and a separate TatA complex, containing only TatA subunits. Substrates initially bind to the TatABC complex, which probably triggers association of the separate TatA complex to form the active translocon.</text>
</comment>
<evidence type="ECO:0000256" key="5">
    <source>
        <dbReference type="ARBA" id="ARBA00022927"/>
    </source>
</evidence>
<reference evidence="11 12" key="1">
    <citation type="submission" date="2018-08" db="EMBL/GenBank/DDBJ databases">
        <title>Diversity &amp; Physiological Properties of Lignin-Decomposing Actinobacteria from Soil.</title>
        <authorList>
            <person name="Roh S.G."/>
            <person name="Kim S.B."/>
        </authorList>
    </citation>
    <scope>NUCLEOTIDE SEQUENCE [LARGE SCALE GENOMIC DNA]</scope>
    <source>
        <strain evidence="11 12">MMS17-GH009</strain>
    </source>
</reference>
<evidence type="ECO:0000313" key="11">
    <source>
        <dbReference type="EMBL" id="RGD55465.1"/>
    </source>
</evidence>
<dbReference type="Pfam" id="PF02416">
    <property type="entry name" value="TatA_B_E"/>
    <property type="match status" value="1"/>
</dbReference>
<proteinExistence type="inferred from homology"/>
<evidence type="ECO:0000256" key="6">
    <source>
        <dbReference type="ARBA" id="ARBA00022989"/>
    </source>
</evidence>
<dbReference type="AlphaFoldDB" id="A0A372ZJN2"/>
<evidence type="ECO:0000256" key="4">
    <source>
        <dbReference type="ARBA" id="ARBA00022692"/>
    </source>
</evidence>
<evidence type="ECO:0000313" key="12">
    <source>
        <dbReference type="Proteomes" id="UP000263377"/>
    </source>
</evidence>
<keyword evidence="2 9" id="KW-0813">Transport</keyword>
<organism evidence="11 12">
    <name type="scientific">Kitasatospora xanthocidica</name>
    <dbReference type="NCBI Taxonomy" id="83382"/>
    <lineage>
        <taxon>Bacteria</taxon>
        <taxon>Bacillati</taxon>
        <taxon>Actinomycetota</taxon>
        <taxon>Actinomycetes</taxon>
        <taxon>Kitasatosporales</taxon>
        <taxon>Streptomycetaceae</taxon>
        <taxon>Kitasatospora</taxon>
    </lineage>
</organism>
<evidence type="ECO:0000256" key="10">
    <source>
        <dbReference type="SAM" id="MobiDB-lite"/>
    </source>
</evidence>
<keyword evidence="7 9" id="KW-0811">Translocation</keyword>
<evidence type="ECO:0000256" key="2">
    <source>
        <dbReference type="ARBA" id="ARBA00022448"/>
    </source>
</evidence>
<keyword evidence="4 9" id="KW-0812">Transmembrane</keyword>
<dbReference type="HAMAP" id="MF_00236">
    <property type="entry name" value="TatA_E"/>
    <property type="match status" value="1"/>
</dbReference>
<comment type="caution">
    <text evidence="11">The sequence shown here is derived from an EMBL/GenBank/DDBJ whole genome shotgun (WGS) entry which is preliminary data.</text>
</comment>
<evidence type="ECO:0000256" key="1">
    <source>
        <dbReference type="ARBA" id="ARBA00004162"/>
    </source>
</evidence>
<comment type="similarity">
    <text evidence="9">Belongs to the TatA/E family.</text>
</comment>
<dbReference type="GO" id="GO:0008320">
    <property type="term" value="F:protein transmembrane transporter activity"/>
    <property type="evidence" value="ECO:0007669"/>
    <property type="project" value="UniProtKB-UniRule"/>
</dbReference>
<dbReference type="GO" id="GO:0033281">
    <property type="term" value="C:TAT protein transport complex"/>
    <property type="evidence" value="ECO:0007669"/>
    <property type="project" value="UniProtKB-UniRule"/>
</dbReference>
<name>A0A372ZJN2_9ACTN</name>
<evidence type="ECO:0000256" key="3">
    <source>
        <dbReference type="ARBA" id="ARBA00022475"/>
    </source>
</evidence>